<sequence length="195" mass="20768">MALVAMQLGACASASDRANEGEFVQRRTTFPSGVVLLIVASEPRFTDDICWANSRTSFVKPGKDADESAPEPDEITLFPGVDASNCSRSGVAGRNGIRATKPALSKASASYRIIDALLRPSRPLAPLCLDARGIGGDIETSTFYVTDMYGTADDDDVAFELMSDEHASVSFSVDATNKESGWALGQVTCSVDWTM</sequence>
<keyword evidence="2" id="KW-1185">Reference proteome</keyword>
<accession>A0ABS8JJP2</accession>
<dbReference type="RefSeq" id="WP_230527634.1">
    <property type="nucleotide sequence ID" value="NZ_JAJGAK010000003.1"/>
</dbReference>
<evidence type="ECO:0000313" key="1">
    <source>
        <dbReference type="EMBL" id="MCC8363830.1"/>
    </source>
</evidence>
<evidence type="ECO:0000313" key="2">
    <source>
        <dbReference type="Proteomes" id="UP001165293"/>
    </source>
</evidence>
<dbReference type="EMBL" id="JAJGAK010000003">
    <property type="protein sequence ID" value="MCC8363830.1"/>
    <property type="molecule type" value="Genomic_DNA"/>
</dbReference>
<gene>
    <name evidence="1" type="ORF">LK996_12175</name>
</gene>
<comment type="caution">
    <text evidence="1">The sequence shown here is derived from an EMBL/GenBank/DDBJ whole genome shotgun (WGS) entry which is preliminary data.</text>
</comment>
<organism evidence="1 2">
    <name type="scientific">Noviluteimonas lactosilytica</name>
    <dbReference type="NCBI Taxonomy" id="2888523"/>
    <lineage>
        <taxon>Bacteria</taxon>
        <taxon>Pseudomonadati</taxon>
        <taxon>Pseudomonadota</taxon>
        <taxon>Gammaproteobacteria</taxon>
        <taxon>Lysobacterales</taxon>
        <taxon>Lysobacteraceae</taxon>
        <taxon>Noviluteimonas</taxon>
    </lineage>
</organism>
<name>A0ABS8JJP2_9GAMM</name>
<dbReference type="Proteomes" id="UP001165293">
    <property type="component" value="Unassembled WGS sequence"/>
</dbReference>
<evidence type="ECO:0008006" key="3">
    <source>
        <dbReference type="Google" id="ProtNLM"/>
    </source>
</evidence>
<reference evidence="1" key="1">
    <citation type="submission" date="2021-10" db="EMBL/GenBank/DDBJ databases">
        <authorList>
            <person name="Lyu M."/>
            <person name="Wang X."/>
            <person name="Meng X."/>
            <person name="Xu K."/>
        </authorList>
    </citation>
    <scope>NUCLEOTIDE SEQUENCE</scope>
    <source>
        <strain evidence="1">A6</strain>
    </source>
</reference>
<proteinExistence type="predicted"/>
<protein>
    <recommendedName>
        <fullName evidence="3">Secreted protein</fullName>
    </recommendedName>
</protein>